<dbReference type="GO" id="GO:0050451">
    <property type="term" value="F:CoA-disulfide reductase (NADPH) activity"/>
    <property type="evidence" value="ECO:0007669"/>
    <property type="project" value="UniProtKB-EC"/>
</dbReference>
<dbReference type="PRINTS" id="PR00411">
    <property type="entry name" value="PNDRDTASEI"/>
</dbReference>
<evidence type="ECO:0000256" key="4">
    <source>
        <dbReference type="ARBA" id="ARBA00022827"/>
    </source>
</evidence>
<proteinExistence type="inferred from homology"/>
<dbReference type="STRING" id="744872.Spica_2495"/>
<dbReference type="AlphaFoldDB" id="F8F4F3"/>
<dbReference type="Gene3D" id="3.40.250.10">
    <property type="entry name" value="Rhodanese-like domain"/>
    <property type="match status" value="1"/>
</dbReference>
<dbReference type="PROSITE" id="PS50206">
    <property type="entry name" value="RHODANESE_3"/>
    <property type="match status" value="1"/>
</dbReference>
<dbReference type="Proteomes" id="UP000000503">
    <property type="component" value="Chromosome"/>
</dbReference>
<dbReference type="SMART" id="SM00450">
    <property type="entry name" value="RHOD"/>
    <property type="match status" value="1"/>
</dbReference>
<dbReference type="eggNOG" id="COG0607">
    <property type="taxonomic scope" value="Bacteria"/>
</dbReference>
<evidence type="ECO:0000256" key="6">
    <source>
        <dbReference type="ARBA" id="ARBA00023284"/>
    </source>
</evidence>
<evidence type="ECO:0000256" key="5">
    <source>
        <dbReference type="ARBA" id="ARBA00023002"/>
    </source>
</evidence>
<dbReference type="PRINTS" id="PR00368">
    <property type="entry name" value="FADPNR"/>
</dbReference>
<comment type="cofactor">
    <cofactor evidence="1">
        <name>FAD</name>
        <dbReference type="ChEBI" id="CHEBI:57692"/>
    </cofactor>
</comment>
<dbReference type="PANTHER" id="PTHR43429">
    <property type="entry name" value="PYRIDINE NUCLEOTIDE-DISULFIDE OXIDOREDUCTASE DOMAIN-CONTAINING"/>
    <property type="match status" value="1"/>
</dbReference>
<dbReference type="Pfam" id="PF07992">
    <property type="entry name" value="Pyr_redox_2"/>
    <property type="match status" value="1"/>
</dbReference>
<dbReference type="InterPro" id="IPR036873">
    <property type="entry name" value="Rhodanese-like_dom_sf"/>
</dbReference>
<dbReference type="KEGG" id="scd:Spica_2495"/>
<dbReference type="HOGENOM" id="CLU_003291_1_2_12"/>
<keyword evidence="4" id="KW-0274">FAD</keyword>
<dbReference type="InterPro" id="IPR004099">
    <property type="entry name" value="Pyr_nucl-diS_OxRdtase_dimer"/>
</dbReference>
<evidence type="ECO:0000313" key="8">
    <source>
        <dbReference type="EMBL" id="AEJ20600.1"/>
    </source>
</evidence>
<dbReference type="Gene3D" id="3.50.50.60">
    <property type="entry name" value="FAD/NAD(P)-binding domain"/>
    <property type="match status" value="2"/>
</dbReference>
<keyword evidence="6" id="KW-0676">Redox-active center</keyword>
<dbReference type="SUPFAM" id="SSF52821">
    <property type="entry name" value="Rhodanese/Cell cycle control phosphatase"/>
    <property type="match status" value="1"/>
</dbReference>
<dbReference type="InterPro" id="IPR023753">
    <property type="entry name" value="FAD/NAD-binding_dom"/>
</dbReference>
<reference evidence="9" key="1">
    <citation type="journal article" date="2013" name="Stand. Genomic Sci.">
        <title>Genome sequence of the thermophilic fresh-water bacterium Spirochaeta caldaria type strain (H1(T)), reclassification of Spirochaeta caldaria, Spirochaeta stenostrepta, and Spirochaeta zuelzerae in the genus Treponema as Treponema caldaria comb. nov., Treponema stenostrepta comb. nov., and Treponema zuelzerae comb. nov., and emendation of the genus Treponema.</title>
        <authorList>
            <person name="Abt B."/>
            <person name="Goker M."/>
            <person name="Scheuner C."/>
            <person name="Han C."/>
            <person name="Lu M."/>
            <person name="Misra M."/>
            <person name="Lapidus A."/>
            <person name="Nolan M."/>
            <person name="Lucas S."/>
            <person name="Hammon N."/>
            <person name="Deshpande S."/>
            <person name="Cheng J.F."/>
            <person name="Tapia R."/>
            <person name="Goodwin L.A."/>
            <person name="Pitluck S."/>
            <person name="Liolios K."/>
            <person name="Pagani I."/>
            <person name="Ivanova N."/>
            <person name="Mavromatis K."/>
            <person name="Mikhailova N."/>
            <person name="Huntemann M."/>
            <person name="Pati A."/>
            <person name="Chen A."/>
            <person name="Palaniappan K."/>
            <person name="Land M."/>
            <person name="Hauser L."/>
            <person name="Jeffries C.D."/>
            <person name="Rohde M."/>
            <person name="Spring S."/>
            <person name="Gronow S."/>
            <person name="Detter J.C."/>
            <person name="Bristow J."/>
            <person name="Eisen J.A."/>
            <person name="Markowitz V."/>
            <person name="Hugenholtz P."/>
            <person name="Kyrpides N.C."/>
            <person name="Woyke T."/>
            <person name="Klenk H.P."/>
        </authorList>
    </citation>
    <scope>NUCLEOTIDE SEQUENCE</scope>
    <source>
        <strain evidence="9">ATCC 51460 / DSM 7334 / H1</strain>
    </source>
</reference>
<evidence type="ECO:0000259" key="7">
    <source>
        <dbReference type="PROSITE" id="PS50206"/>
    </source>
</evidence>
<evidence type="ECO:0000256" key="2">
    <source>
        <dbReference type="ARBA" id="ARBA00009130"/>
    </source>
</evidence>
<dbReference type="EMBL" id="CP002868">
    <property type="protein sequence ID" value="AEJ20600.1"/>
    <property type="molecule type" value="Genomic_DNA"/>
</dbReference>
<sequence>MPEKAKKIVIIGGVAAGATAAARLRRLDESAEIILLERGPYVSFANCGLPYHIGGTIEKRSKLLLQTPEGFFSRYRVQVMLNTEAVEIDRQKKTVTVRNNKSPDPNQALSTIEYDGLILAQGGTPVIPPLPGVDQTHVFKLWTIPDMDAINKYIKEHNPKHVIVVGGGFIGLETAEAFVERGLLVTIVELTDHLMPPMDAVYGKRIQERFEAAGALVLVQKGVQSIQKDSVTLNDGSTIPADMVLLSVGVRPNTELAKKAGLEIGATGALVVDEYLRTQDPFIWAAGDMIEVVSRVSGAKVRIPLAGPANRQGRIAATNLLAALAEQRREAGPAPLKYRGAIGTSVVKIFDETAASTGFSLAAARRAGLDARETTILKAHHATYYPGDQDLLLTLVYEAKTGKLLGAQAYGKEGVEKRIDAAAVAIYAGLTVENLTEIDFAYAPPYSSANDPLNMAAFTAVNTMTGYSPQISADELPLDGSVQILDVRTYGEYAHGHLAAAIHIPLDELRDRLDELSKDKPVRIISKGGFEGHLANRVLKQLGYQDVAYISGGWATLRLRKGLNIEA</sequence>
<dbReference type="Pfam" id="PF02852">
    <property type="entry name" value="Pyr_redox_dim"/>
    <property type="match status" value="1"/>
</dbReference>
<feature type="domain" description="Rhodanese" evidence="7">
    <location>
        <begin position="478"/>
        <end position="566"/>
    </location>
</feature>
<dbReference type="SUPFAM" id="SSF55424">
    <property type="entry name" value="FAD/NAD-linked reductases, dimerisation (C-terminal) domain"/>
    <property type="match status" value="1"/>
</dbReference>
<comment type="similarity">
    <text evidence="2">Belongs to the class-III pyridine nucleotide-disulfide oxidoreductase family.</text>
</comment>
<name>F8F4F3_GRAC1</name>
<dbReference type="InterPro" id="IPR016156">
    <property type="entry name" value="FAD/NAD-linked_Rdtase_dimer_sf"/>
</dbReference>
<dbReference type="InterPro" id="IPR001763">
    <property type="entry name" value="Rhodanese-like_dom"/>
</dbReference>
<keyword evidence="9" id="KW-1185">Reference proteome</keyword>
<dbReference type="InterPro" id="IPR036188">
    <property type="entry name" value="FAD/NAD-bd_sf"/>
</dbReference>
<dbReference type="PANTHER" id="PTHR43429:SF1">
    <property type="entry name" value="NAD(P)H SULFUR OXIDOREDUCTASE (COA-DEPENDENT)"/>
    <property type="match status" value="1"/>
</dbReference>
<dbReference type="Pfam" id="PF00581">
    <property type="entry name" value="Rhodanese"/>
    <property type="match status" value="1"/>
</dbReference>
<gene>
    <name evidence="8" type="ordered locus">Spica_2495</name>
</gene>
<evidence type="ECO:0000256" key="1">
    <source>
        <dbReference type="ARBA" id="ARBA00001974"/>
    </source>
</evidence>
<dbReference type="EC" id="1.8.1.14" evidence="8"/>
<accession>F8F4F3</accession>
<evidence type="ECO:0000313" key="9">
    <source>
        <dbReference type="Proteomes" id="UP000000503"/>
    </source>
</evidence>
<dbReference type="InterPro" id="IPR050260">
    <property type="entry name" value="FAD-bd_OxRdtase"/>
</dbReference>
<keyword evidence="5 8" id="KW-0560">Oxidoreductase</keyword>
<keyword evidence="3" id="KW-0285">Flavoprotein</keyword>
<dbReference type="RefSeq" id="WP_013969879.1">
    <property type="nucleotide sequence ID" value="NC_015732.1"/>
</dbReference>
<organism evidence="8 9">
    <name type="scientific">Gracilinema caldarium (strain ATCC 51460 / DSM 7334 / H1)</name>
    <name type="common">Treponema caldarium</name>
    <dbReference type="NCBI Taxonomy" id="744872"/>
    <lineage>
        <taxon>Bacteria</taxon>
        <taxon>Pseudomonadati</taxon>
        <taxon>Spirochaetota</taxon>
        <taxon>Spirochaetia</taxon>
        <taxon>Spirochaetales</taxon>
        <taxon>Breznakiellaceae</taxon>
        <taxon>Gracilinema</taxon>
    </lineage>
</organism>
<dbReference type="eggNOG" id="COG0446">
    <property type="taxonomic scope" value="Bacteria"/>
</dbReference>
<evidence type="ECO:0000256" key="3">
    <source>
        <dbReference type="ARBA" id="ARBA00022630"/>
    </source>
</evidence>
<dbReference type="SUPFAM" id="SSF51905">
    <property type="entry name" value="FAD/NAD(P)-binding domain"/>
    <property type="match status" value="2"/>
</dbReference>
<protein>
    <submittedName>
        <fullName evidence="8">CoA-disulfide reductase</fullName>
        <ecNumber evidence="8">1.8.1.14</ecNumber>
    </submittedName>
</protein>